<dbReference type="GO" id="GO:0009055">
    <property type="term" value="F:electron transfer activity"/>
    <property type="evidence" value="ECO:0007669"/>
    <property type="project" value="UniProtKB-UniRule"/>
</dbReference>
<evidence type="ECO:0000256" key="5">
    <source>
        <dbReference type="ARBA" id="ARBA00023004"/>
    </source>
</evidence>
<keyword evidence="3 8" id="KW-0479">Metal-binding</keyword>
<evidence type="ECO:0000256" key="4">
    <source>
        <dbReference type="ARBA" id="ARBA00022982"/>
    </source>
</evidence>
<reference evidence="10 11" key="1">
    <citation type="submission" date="2018-02" db="EMBL/GenBank/DDBJ databases">
        <title>Genomic Encyclopedia of Archaeal and Bacterial Type Strains, Phase II (KMG-II): from individual species to whole genera.</title>
        <authorList>
            <person name="Goeker M."/>
        </authorList>
    </citation>
    <scope>NUCLEOTIDE SEQUENCE [LARGE SCALE GENOMIC DNA]</scope>
    <source>
        <strain evidence="10 11">YU 961-1</strain>
    </source>
</reference>
<keyword evidence="4 8" id="KW-0249">Electron transport</keyword>
<evidence type="ECO:0000256" key="2">
    <source>
        <dbReference type="ARBA" id="ARBA00022448"/>
    </source>
</evidence>
<dbReference type="PANTHER" id="PTHR36923">
    <property type="entry name" value="FERREDOXIN"/>
    <property type="match status" value="1"/>
</dbReference>
<feature type="domain" description="4Fe-4S ferredoxin-type" evidence="9">
    <location>
        <begin position="1"/>
        <end position="29"/>
    </location>
</feature>
<dbReference type="EMBL" id="PTIX01000001">
    <property type="protein sequence ID" value="PPK71420.1"/>
    <property type="molecule type" value="Genomic_DNA"/>
</dbReference>
<keyword evidence="5 8" id="KW-0408">Iron</keyword>
<evidence type="ECO:0000259" key="9">
    <source>
        <dbReference type="PROSITE" id="PS51379"/>
    </source>
</evidence>
<evidence type="ECO:0000313" key="10">
    <source>
        <dbReference type="EMBL" id="PPK71420.1"/>
    </source>
</evidence>
<dbReference type="InterPro" id="IPR017896">
    <property type="entry name" value="4Fe4S_Fe-S-bd"/>
</dbReference>
<dbReference type="Pfam" id="PF13459">
    <property type="entry name" value="Fer4_15"/>
    <property type="match status" value="1"/>
</dbReference>
<dbReference type="GO" id="GO:0051538">
    <property type="term" value="F:3 iron, 4 sulfur cluster binding"/>
    <property type="evidence" value="ECO:0007669"/>
    <property type="project" value="UniProtKB-KW"/>
</dbReference>
<comment type="caution">
    <text evidence="10">The sequence shown here is derived from an EMBL/GenBank/DDBJ whole genome shotgun (WGS) entry which is preliminary data.</text>
</comment>
<dbReference type="PRINTS" id="PR00352">
    <property type="entry name" value="3FE4SFRDOXIN"/>
</dbReference>
<name>A0A2S6H1W9_9PSEU</name>
<dbReference type="InterPro" id="IPR001080">
    <property type="entry name" value="3Fe4S_ferredoxin"/>
</dbReference>
<proteinExistence type="predicted"/>
<gene>
    <name evidence="10" type="ORF">CLV40_101610</name>
</gene>
<dbReference type="RefSeq" id="WP_104476589.1">
    <property type="nucleotide sequence ID" value="NZ_CP154825.1"/>
</dbReference>
<keyword evidence="6 8" id="KW-0411">Iron-sulfur</keyword>
<dbReference type="Gene3D" id="3.30.70.20">
    <property type="match status" value="1"/>
</dbReference>
<keyword evidence="7" id="KW-0003">3Fe-4S</keyword>
<dbReference type="GO" id="GO:0005506">
    <property type="term" value="F:iron ion binding"/>
    <property type="evidence" value="ECO:0007669"/>
    <property type="project" value="UniProtKB-UniRule"/>
</dbReference>
<comment type="cofactor">
    <cofactor evidence="1">
        <name>[3Fe-4S] cluster</name>
        <dbReference type="ChEBI" id="CHEBI:21137"/>
    </cofactor>
</comment>
<dbReference type="Proteomes" id="UP000239203">
    <property type="component" value="Unassembled WGS sequence"/>
</dbReference>
<dbReference type="PROSITE" id="PS51379">
    <property type="entry name" value="4FE4S_FER_2"/>
    <property type="match status" value="1"/>
</dbReference>
<comment type="function">
    <text evidence="8">Ferredoxins are iron-sulfur proteins that transfer electrons in a wide variety of metabolic reactions.</text>
</comment>
<sequence length="62" mass="6672">MKITLDRDRCISAGRCAYAAPTVFDQDDDGVVVLLDTDPGEDVAHLVEEAQYLCPAMAITTA</sequence>
<organism evidence="10 11">
    <name type="scientific">Actinokineospora auranticolor</name>
    <dbReference type="NCBI Taxonomy" id="155976"/>
    <lineage>
        <taxon>Bacteria</taxon>
        <taxon>Bacillati</taxon>
        <taxon>Actinomycetota</taxon>
        <taxon>Actinomycetes</taxon>
        <taxon>Pseudonocardiales</taxon>
        <taxon>Pseudonocardiaceae</taxon>
        <taxon>Actinokineospora</taxon>
    </lineage>
</organism>
<protein>
    <recommendedName>
        <fullName evidence="8">Ferredoxin</fullName>
    </recommendedName>
</protein>
<evidence type="ECO:0000256" key="3">
    <source>
        <dbReference type="ARBA" id="ARBA00022723"/>
    </source>
</evidence>
<evidence type="ECO:0000256" key="1">
    <source>
        <dbReference type="ARBA" id="ARBA00001927"/>
    </source>
</evidence>
<keyword evidence="11" id="KW-1185">Reference proteome</keyword>
<evidence type="ECO:0000256" key="7">
    <source>
        <dbReference type="ARBA" id="ARBA00023291"/>
    </source>
</evidence>
<dbReference type="PANTHER" id="PTHR36923:SF3">
    <property type="entry name" value="FERREDOXIN"/>
    <property type="match status" value="1"/>
</dbReference>
<dbReference type="AlphaFoldDB" id="A0A2S6H1W9"/>
<accession>A0A2S6H1W9</accession>
<evidence type="ECO:0000256" key="6">
    <source>
        <dbReference type="ARBA" id="ARBA00023014"/>
    </source>
</evidence>
<keyword evidence="2 8" id="KW-0813">Transport</keyword>
<dbReference type="InterPro" id="IPR051269">
    <property type="entry name" value="Fe-S_cluster_ET"/>
</dbReference>
<evidence type="ECO:0000313" key="11">
    <source>
        <dbReference type="Proteomes" id="UP000239203"/>
    </source>
</evidence>
<evidence type="ECO:0000256" key="8">
    <source>
        <dbReference type="RuleBase" id="RU368020"/>
    </source>
</evidence>
<dbReference type="SUPFAM" id="SSF54862">
    <property type="entry name" value="4Fe-4S ferredoxins"/>
    <property type="match status" value="1"/>
</dbReference>